<dbReference type="EMBL" id="SOSA01000105">
    <property type="protein sequence ID" value="THC96632.1"/>
    <property type="molecule type" value="Genomic_DNA"/>
</dbReference>
<protein>
    <submittedName>
        <fullName evidence="1">Uncharacterized protein</fullName>
    </submittedName>
</protein>
<name>A0A4S3JM65_9EURO</name>
<comment type="caution">
    <text evidence="1">The sequence shown here is derived from an EMBL/GenBank/DDBJ whole genome shotgun (WGS) entry which is preliminary data.</text>
</comment>
<gene>
    <name evidence="1" type="ORF">EYZ11_003882</name>
</gene>
<dbReference type="Proteomes" id="UP000308092">
    <property type="component" value="Unassembled WGS sequence"/>
</dbReference>
<reference evidence="1 2" key="1">
    <citation type="submission" date="2019-03" db="EMBL/GenBank/DDBJ databases">
        <title>The genome sequence of a newly discovered highly antifungal drug resistant Aspergillus species, Aspergillus tanneri NIH 1004.</title>
        <authorList>
            <person name="Mounaud S."/>
            <person name="Singh I."/>
            <person name="Joardar V."/>
            <person name="Pakala S."/>
            <person name="Pakala S."/>
            <person name="Venepally P."/>
            <person name="Hoover J."/>
            <person name="Nierman W."/>
            <person name="Chung J."/>
            <person name="Losada L."/>
        </authorList>
    </citation>
    <scope>NUCLEOTIDE SEQUENCE [LARGE SCALE GENOMIC DNA]</scope>
    <source>
        <strain evidence="1 2">NIH1004</strain>
    </source>
</reference>
<dbReference type="AlphaFoldDB" id="A0A4S3JM65"/>
<sequence length="29" mass="3221">MRIVDSAEISREVMRLVNNDGTTLANAPF</sequence>
<dbReference type="VEuPathDB" id="FungiDB:EYZ11_003882"/>
<keyword evidence="2" id="KW-1185">Reference proteome</keyword>
<evidence type="ECO:0000313" key="1">
    <source>
        <dbReference type="EMBL" id="THC96632.1"/>
    </source>
</evidence>
<evidence type="ECO:0000313" key="2">
    <source>
        <dbReference type="Proteomes" id="UP000308092"/>
    </source>
</evidence>
<proteinExistence type="predicted"/>
<accession>A0A4S3JM65</accession>
<organism evidence="1 2">
    <name type="scientific">Aspergillus tanneri</name>
    <dbReference type="NCBI Taxonomy" id="1220188"/>
    <lineage>
        <taxon>Eukaryota</taxon>
        <taxon>Fungi</taxon>
        <taxon>Dikarya</taxon>
        <taxon>Ascomycota</taxon>
        <taxon>Pezizomycotina</taxon>
        <taxon>Eurotiomycetes</taxon>
        <taxon>Eurotiomycetidae</taxon>
        <taxon>Eurotiales</taxon>
        <taxon>Aspergillaceae</taxon>
        <taxon>Aspergillus</taxon>
        <taxon>Aspergillus subgen. Circumdati</taxon>
    </lineage>
</organism>